<dbReference type="Gene3D" id="1.20.144.10">
    <property type="entry name" value="Phosphatidic acid phosphatase type 2/haloperoxidase"/>
    <property type="match status" value="1"/>
</dbReference>
<evidence type="ECO:0000259" key="2">
    <source>
        <dbReference type="SMART" id="SM00014"/>
    </source>
</evidence>
<dbReference type="Proteomes" id="UP000295515">
    <property type="component" value="Unassembled WGS sequence"/>
</dbReference>
<dbReference type="RefSeq" id="WP_066448553.1">
    <property type="nucleotide sequence ID" value="NZ_JANKBF010000001.1"/>
</dbReference>
<feature type="transmembrane region" description="Helical" evidence="1">
    <location>
        <begin position="117"/>
        <end position="140"/>
    </location>
</feature>
<comment type="caution">
    <text evidence="3">The sequence shown here is derived from an EMBL/GenBank/DDBJ whole genome shotgun (WGS) entry which is preliminary data.</text>
</comment>
<keyword evidence="1" id="KW-0472">Membrane</keyword>
<feature type="domain" description="Phosphatidic acid phosphatase type 2/haloperoxidase" evidence="2">
    <location>
        <begin position="61"/>
        <end position="171"/>
    </location>
</feature>
<feature type="transmembrane region" description="Helical" evidence="1">
    <location>
        <begin position="31"/>
        <end position="55"/>
    </location>
</feature>
<evidence type="ECO:0000313" key="4">
    <source>
        <dbReference type="Proteomes" id="UP000295515"/>
    </source>
</evidence>
<feature type="transmembrane region" description="Helical" evidence="1">
    <location>
        <begin position="146"/>
        <end position="172"/>
    </location>
</feature>
<gene>
    <name evidence="3" type="ORF">EDD60_10152</name>
</gene>
<dbReference type="PANTHER" id="PTHR14969">
    <property type="entry name" value="SPHINGOSINE-1-PHOSPHATE PHOSPHOHYDROLASE"/>
    <property type="match status" value="1"/>
</dbReference>
<dbReference type="GeneID" id="98913883"/>
<name>A0A4R3Z7U2_9FIRM</name>
<evidence type="ECO:0000256" key="1">
    <source>
        <dbReference type="SAM" id="Phobius"/>
    </source>
</evidence>
<dbReference type="SMART" id="SM00014">
    <property type="entry name" value="acidPPc"/>
    <property type="match status" value="1"/>
</dbReference>
<evidence type="ECO:0000313" key="3">
    <source>
        <dbReference type="EMBL" id="TCW02754.1"/>
    </source>
</evidence>
<keyword evidence="4" id="KW-1185">Reference proteome</keyword>
<dbReference type="SUPFAM" id="SSF48317">
    <property type="entry name" value="Acid phosphatase/Vanadium-dependent haloperoxidase"/>
    <property type="match status" value="1"/>
</dbReference>
<dbReference type="Pfam" id="PF01569">
    <property type="entry name" value="PAP2"/>
    <property type="match status" value="1"/>
</dbReference>
<proteinExistence type="predicted"/>
<sequence>MKAFLNKIKEYDVRFAFSMTQYYHHRFFNDLMMFISSCGDFGMSWLIVILITNMIDETRSMSIHMLIALIAATIIGQVTIKSIVRRKRPCHQYPDVKILIPIPSDLSFPSGHTTSSFACCTVMMFFNPMLGIIGFIYAILTAFSRLYLFVHYLSDVIFGMILGTVIGIVVCCL</sequence>
<dbReference type="CDD" id="cd01610">
    <property type="entry name" value="PAP2_like"/>
    <property type="match status" value="1"/>
</dbReference>
<dbReference type="PANTHER" id="PTHR14969:SF13">
    <property type="entry name" value="AT30094P"/>
    <property type="match status" value="1"/>
</dbReference>
<feature type="transmembrane region" description="Helical" evidence="1">
    <location>
        <begin position="61"/>
        <end position="80"/>
    </location>
</feature>
<reference evidence="3 4" key="1">
    <citation type="submission" date="2019-03" db="EMBL/GenBank/DDBJ databases">
        <title>Genomic Encyclopedia of Type Strains, Phase IV (KMG-IV): sequencing the most valuable type-strain genomes for metagenomic binning, comparative biology and taxonomic classification.</title>
        <authorList>
            <person name="Goeker M."/>
        </authorList>
    </citation>
    <scope>NUCLEOTIDE SEQUENCE [LARGE SCALE GENOMIC DNA]</scope>
    <source>
        <strain evidence="3 4">DSM 29487</strain>
    </source>
</reference>
<dbReference type="EMBL" id="SMCQ01000001">
    <property type="protein sequence ID" value="TCW02754.1"/>
    <property type="molecule type" value="Genomic_DNA"/>
</dbReference>
<dbReference type="InterPro" id="IPR000326">
    <property type="entry name" value="PAP2/HPO"/>
</dbReference>
<keyword evidence="1" id="KW-1133">Transmembrane helix</keyword>
<protein>
    <submittedName>
        <fullName evidence="3">Undecaprenyl-diphosphatase</fullName>
    </submittedName>
</protein>
<keyword evidence="1" id="KW-0812">Transmembrane</keyword>
<accession>A0A4R3Z7U2</accession>
<organism evidence="3 4">
    <name type="scientific">Longibaculum muris</name>
    <dbReference type="NCBI Taxonomy" id="1796628"/>
    <lineage>
        <taxon>Bacteria</taxon>
        <taxon>Bacillati</taxon>
        <taxon>Bacillota</taxon>
        <taxon>Erysipelotrichia</taxon>
        <taxon>Erysipelotrichales</taxon>
        <taxon>Coprobacillaceae</taxon>
        <taxon>Longibaculum</taxon>
    </lineage>
</organism>
<dbReference type="AlphaFoldDB" id="A0A4R3Z7U2"/>
<dbReference type="InterPro" id="IPR036938">
    <property type="entry name" value="PAP2/HPO_sf"/>
</dbReference>